<dbReference type="Proteomes" id="UP000467841">
    <property type="component" value="Unassembled WGS sequence"/>
</dbReference>
<sequence>MDPQIVNKISEEPDSKRSKLDDEEEKCEEMPSSSSDDSTDYDSDDVRMYDEEFKRHGAYDFDCSRVGRIVGYRPVIFEESDFADEPETDGELINRLSKTALDKYNTDKGNNLEFVKAVKSNWSIGGGHIFSITFEAKDASQSEPIPFHAQVPEFFRYYLARGSLRSDSSSRISSSLLLAMVVDSSVSLSPRRRQVLLRDQVQLIKRKDYGRYGIVPVEDPLSFEKGFYPAVIRACQSLARKNDGLTLVGLAGRSFWSPGKTIFTTSCYHKHGHSCSDGTRLCGRWKDPLLTGYDTLLDNKHGTSSPCSASPLSESPHLRADGSVDYKSKPAVRSSSGGWRSAGFIIGNPKSVVRDKNGSTATDEMVTTWRRKSSDSSSSRSSVKEDNATSVKSANSSPSSLSNYAREERKHAEKEDDRSDSSEREDDHVTALDDEEAVAVQEQVRQIKAQEEEFETLDLKIVQRKNRTGFEEEKNFHVVLNSVIAGRYHVTEYLGSAAFSKAIQAHDLQTGMDVCIKIIKNNKDFFDQSLDEIKLLKLVNKHDPADKFNHPLRLYDYFYYREDLLIVCELLKANLYEFHKFTREPGGEVHFTMPRLQALFQNDSLLINEISSSGGKKSAGGIWVSGSQGIAEDASDLVSGFATIGDGLSESVDYRNEYWDSDEYEDDDDIGYVRQPNEDETWSLTHEIDNPSDQHERDATKDEDDQSYAEEASYLSGEQYLQAEDAEPISSENDRRLTVSEIYPASKKKDLICQYDGQLMDEEVLNSMREEPAWQGFEQLYSESDKKHTDGSNEKASRNDDSGGFFHVKTQTDGGFSFGSSQKDRQLMHAESSKSLWSGTPKSVVRDKNASTATDEMFTTWRRKSSDSSSSQSSVKEDNATSVKSANSSPSSLSNYARGERKHAEKEDDRSDSSEREDDHVTALDDEEAVAVQEQVRQIKAQEEEYEDDDDIGYVRQPTEDEAWSLAHEIDNHSEKNLLSRGFLTSILLSFCKVVSAETMRNEPVCETQPVYATCYEQLMVYSAVIVGIAGCLLLIWKFCMAGDVNQVPAVKKKRRNTNKSKTKKKNDLEANGEVKQDFGDVFAKFLEKHNLQVKDDLDVQQEVLPWTSDEEEVLSPLIDEARVYEFRVYRGVYNQREVALKCYPATDLHFEIMANELAKTYKADYQANILHCYGIQQCEGSDVFCLLLQPWECSLDELVEYFKESKKKLSVEKQTFFDSFAYNKFWESATHSKPYHPTPLLISLLKGIIKGVSQLHSHGIVHRDLHPGNILITYEGKKTLTARIGGMSRSVYVSERELLTDSDEEELTSLKIDQANKRWHPPGVVTRKKILFRCENDMYSVGCILIYAISRTVPPDNKKAACDLVDFVPEAYHLVKGLMKNSHIKRFKAGKACGHPFFWKKDKKMRFFEIASNRVDSDTKADLQSVMTFSLSNTLKGKTNVTNWKLWLEPDLITHMNKQKANYQGWQFLDLVRLMRNTSQHLQELPPSLQIFSQTELWEHFDMKFPPLLIEVYKVVEKLVEGDNHEKAVKFGTFFEE</sequence>
<dbReference type="GO" id="GO:0004521">
    <property type="term" value="F:RNA endonuclease activity"/>
    <property type="evidence" value="ECO:0007669"/>
    <property type="project" value="InterPro"/>
</dbReference>
<dbReference type="GO" id="GO:1990604">
    <property type="term" value="C:IRE1-TRAF2-ASK1 complex"/>
    <property type="evidence" value="ECO:0007669"/>
    <property type="project" value="TreeGrafter"/>
</dbReference>
<dbReference type="SMART" id="SM00220">
    <property type="entry name" value="S_TKc"/>
    <property type="match status" value="1"/>
</dbReference>
<reference evidence="7" key="1">
    <citation type="submission" date="2020-01" db="EMBL/GenBank/DDBJ databases">
        <authorList>
            <person name="Mishra B."/>
        </authorList>
    </citation>
    <scope>NUCLEOTIDE SEQUENCE [LARGE SCALE GENOMIC DNA]</scope>
</reference>
<protein>
    <recommendedName>
        <fullName evidence="9">Protein kinase domain-containing protein</fullName>
    </recommendedName>
</protein>
<feature type="compositionally biased region" description="Polar residues" evidence="4">
    <location>
        <begin position="809"/>
        <end position="821"/>
    </location>
</feature>
<dbReference type="GO" id="GO:0036498">
    <property type="term" value="P:IRE1-mediated unfolded protein response"/>
    <property type="evidence" value="ECO:0007669"/>
    <property type="project" value="TreeGrafter"/>
</dbReference>
<feature type="region of interest" description="Disordered" evidence="4">
    <location>
        <begin position="685"/>
        <end position="707"/>
    </location>
</feature>
<name>A0A6D2KKR3_9BRAS</name>
<dbReference type="Gene3D" id="3.30.200.20">
    <property type="entry name" value="Phosphorylase Kinase, domain 1"/>
    <property type="match status" value="1"/>
</dbReference>
<dbReference type="InterPro" id="IPR000719">
    <property type="entry name" value="Prot_kinase_dom"/>
</dbReference>
<keyword evidence="2" id="KW-0547">Nucleotide-binding</keyword>
<dbReference type="Gene3D" id="1.10.510.10">
    <property type="entry name" value="Transferase(Phosphotransferase) domain 1"/>
    <property type="match status" value="1"/>
</dbReference>
<dbReference type="Pfam" id="PF00069">
    <property type="entry name" value="Pkinase"/>
    <property type="match status" value="1"/>
</dbReference>
<comment type="caution">
    <text evidence="7">The sequence shown here is derived from an EMBL/GenBank/DDBJ whole genome shotgun (WGS) entry which is preliminary data.</text>
</comment>
<dbReference type="OrthoDB" id="1625419at2759"/>
<feature type="domain" description="Protein kinase" evidence="5">
    <location>
        <begin position="1115"/>
        <end position="1399"/>
    </location>
</feature>
<dbReference type="GO" id="GO:0006397">
    <property type="term" value="P:mRNA processing"/>
    <property type="evidence" value="ECO:0007669"/>
    <property type="project" value="InterPro"/>
</dbReference>
<dbReference type="InterPro" id="IPR010513">
    <property type="entry name" value="KEN_dom"/>
</dbReference>
<dbReference type="InterPro" id="IPR038357">
    <property type="entry name" value="KEN_sf"/>
</dbReference>
<evidence type="ECO:0000259" key="6">
    <source>
        <dbReference type="PROSITE" id="PS51392"/>
    </source>
</evidence>
<gene>
    <name evidence="7" type="ORF">MERR_LOCUS39723</name>
</gene>
<feature type="compositionally biased region" description="Basic and acidic residues" evidence="4">
    <location>
        <begin position="405"/>
        <end position="431"/>
    </location>
</feature>
<dbReference type="Gene3D" id="3.10.450.10">
    <property type="match status" value="1"/>
</dbReference>
<feature type="region of interest" description="Disordered" evidence="4">
    <location>
        <begin position="304"/>
        <end position="435"/>
    </location>
</feature>
<evidence type="ECO:0000256" key="4">
    <source>
        <dbReference type="SAM" id="MobiDB-lite"/>
    </source>
</evidence>
<dbReference type="Pfam" id="PF06479">
    <property type="entry name" value="Ribonuc_2-5A"/>
    <property type="match status" value="1"/>
</dbReference>
<evidence type="ECO:0000313" key="7">
    <source>
        <dbReference type="EMBL" id="CAA7052488.1"/>
    </source>
</evidence>
<dbReference type="EMBL" id="CACVBM020001496">
    <property type="protein sequence ID" value="CAA7052488.1"/>
    <property type="molecule type" value="Genomic_DNA"/>
</dbReference>
<evidence type="ECO:0000256" key="2">
    <source>
        <dbReference type="ARBA" id="ARBA00022741"/>
    </source>
</evidence>
<feature type="compositionally biased region" description="Basic and acidic residues" evidence="4">
    <location>
        <begin position="783"/>
        <end position="801"/>
    </location>
</feature>
<dbReference type="FunFam" id="3.30.200.20:FF:000216">
    <property type="entry name" value="Putative serine/threonine-protein kinase dyrk2"/>
    <property type="match status" value="1"/>
</dbReference>
<feature type="compositionally biased region" description="Basic and acidic residues" evidence="4">
    <location>
        <begin position="822"/>
        <end position="832"/>
    </location>
</feature>
<feature type="compositionally biased region" description="Basic and acidic residues" evidence="4">
    <location>
        <begin position="898"/>
        <end position="923"/>
    </location>
</feature>
<evidence type="ECO:0000256" key="1">
    <source>
        <dbReference type="ARBA" id="ARBA00022729"/>
    </source>
</evidence>
<feature type="region of interest" description="Disordered" evidence="4">
    <location>
        <begin position="1"/>
        <end position="44"/>
    </location>
</feature>
<evidence type="ECO:0000256" key="3">
    <source>
        <dbReference type="ARBA" id="ARBA00022840"/>
    </source>
</evidence>
<evidence type="ECO:0000259" key="5">
    <source>
        <dbReference type="PROSITE" id="PS50011"/>
    </source>
</evidence>
<keyword evidence="8" id="KW-1185">Reference proteome</keyword>
<accession>A0A6D2KKR3</accession>
<organism evidence="7 8">
    <name type="scientific">Microthlaspi erraticum</name>
    <dbReference type="NCBI Taxonomy" id="1685480"/>
    <lineage>
        <taxon>Eukaryota</taxon>
        <taxon>Viridiplantae</taxon>
        <taxon>Streptophyta</taxon>
        <taxon>Embryophyta</taxon>
        <taxon>Tracheophyta</taxon>
        <taxon>Spermatophyta</taxon>
        <taxon>Magnoliopsida</taxon>
        <taxon>eudicotyledons</taxon>
        <taxon>Gunneridae</taxon>
        <taxon>Pentapetalae</taxon>
        <taxon>rosids</taxon>
        <taxon>malvids</taxon>
        <taxon>Brassicales</taxon>
        <taxon>Brassicaceae</taxon>
        <taxon>Coluteocarpeae</taxon>
        <taxon>Microthlaspi</taxon>
    </lineage>
</organism>
<dbReference type="InterPro" id="IPR011009">
    <property type="entry name" value="Kinase-like_dom_sf"/>
</dbReference>
<dbReference type="Gene3D" id="1.20.1440.180">
    <property type="entry name" value="KEN domain"/>
    <property type="match status" value="1"/>
</dbReference>
<dbReference type="PROSITE" id="PS50011">
    <property type="entry name" value="PROTEIN_KINASE_DOM"/>
    <property type="match status" value="1"/>
</dbReference>
<feature type="compositionally biased region" description="Basic and acidic residues" evidence="4">
    <location>
        <begin position="686"/>
        <end position="700"/>
    </location>
</feature>
<keyword evidence="1" id="KW-0732">Signal</keyword>
<evidence type="ECO:0000313" key="8">
    <source>
        <dbReference type="Proteomes" id="UP000467841"/>
    </source>
</evidence>
<proteinExistence type="predicted"/>
<feature type="compositionally biased region" description="Basic and acidic residues" evidence="4">
    <location>
        <begin position="9"/>
        <end position="20"/>
    </location>
</feature>
<dbReference type="InterPro" id="IPR045133">
    <property type="entry name" value="IRE1/2-like"/>
</dbReference>
<feature type="compositionally biased region" description="Low complexity" evidence="4">
    <location>
        <begin position="304"/>
        <end position="315"/>
    </location>
</feature>
<dbReference type="GO" id="GO:0005524">
    <property type="term" value="F:ATP binding"/>
    <property type="evidence" value="ECO:0007669"/>
    <property type="project" value="UniProtKB-KW"/>
</dbReference>
<dbReference type="PANTHER" id="PTHR13954">
    <property type="entry name" value="IRE1-RELATED"/>
    <property type="match status" value="1"/>
</dbReference>
<dbReference type="GO" id="GO:0004674">
    <property type="term" value="F:protein serine/threonine kinase activity"/>
    <property type="evidence" value="ECO:0007669"/>
    <property type="project" value="InterPro"/>
</dbReference>
<keyword evidence="3" id="KW-0067">ATP-binding</keyword>
<evidence type="ECO:0008006" key="9">
    <source>
        <dbReference type="Google" id="ProtNLM"/>
    </source>
</evidence>
<dbReference type="NCBIfam" id="TIGR01638">
    <property type="entry name" value="Atha_cystat_rel"/>
    <property type="match status" value="1"/>
</dbReference>
<dbReference type="SUPFAM" id="SSF56112">
    <property type="entry name" value="Protein kinase-like (PK-like)"/>
    <property type="match status" value="2"/>
</dbReference>
<dbReference type="PANTHER" id="PTHR13954:SF6">
    <property type="entry name" value="NON-SPECIFIC SERINE_THREONINE PROTEIN KINASE"/>
    <property type="match status" value="1"/>
</dbReference>
<dbReference type="InterPro" id="IPR006525">
    <property type="entry name" value="Cystatin-related_pln"/>
</dbReference>
<feature type="compositionally biased region" description="Low complexity" evidence="4">
    <location>
        <begin position="882"/>
        <end position="894"/>
    </location>
</feature>
<feature type="domain" description="KEN" evidence="6">
    <location>
        <begin position="1402"/>
        <end position="1538"/>
    </location>
</feature>
<feature type="region of interest" description="Disordered" evidence="4">
    <location>
        <begin position="781"/>
        <end position="930"/>
    </location>
</feature>
<dbReference type="PROSITE" id="PS51392">
    <property type="entry name" value="KEN"/>
    <property type="match status" value="1"/>
</dbReference>
<dbReference type="GO" id="GO:0051082">
    <property type="term" value="F:unfolded protein binding"/>
    <property type="evidence" value="ECO:0007669"/>
    <property type="project" value="TreeGrafter"/>
</dbReference>
<feature type="compositionally biased region" description="Basic and acidic residues" evidence="4">
    <location>
        <begin position="316"/>
        <end position="328"/>
    </location>
</feature>
<feature type="compositionally biased region" description="Low complexity" evidence="4">
    <location>
        <begin position="390"/>
        <end position="402"/>
    </location>
</feature>